<proteinExistence type="predicted"/>
<evidence type="ECO:0000313" key="4">
    <source>
        <dbReference type="EMBL" id="SEH95519.1"/>
    </source>
</evidence>
<dbReference type="InterPro" id="IPR000683">
    <property type="entry name" value="Gfo/Idh/MocA-like_OxRdtase_N"/>
</dbReference>
<evidence type="ECO:0000259" key="2">
    <source>
        <dbReference type="Pfam" id="PF01408"/>
    </source>
</evidence>
<gene>
    <name evidence="4" type="ORF">PYTT_2044</name>
</gene>
<dbReference type="InterPro" id="IPR050463">
    <property type="entry name" value="Gfo/Idh/MocA_oxidrdct_glycsds"/>
</dbReference>
<name>A0A1C7PEJ5_9BACT</name>
<dbReference type="STRING" id="1679444.PYTT_2044"/>
<dbReference type="Gene3D" id="3.40.50.720">
    <property type="entry name" value="NAD(P)-binding Rossmann-like Domain"/>
    <property type="match status" value="1"/>
</dbReference>
<sequence>MRSPSIHRRHFLKTVAGAAGLLAMAPLLQQAAEPQNSQRILKIGVVGCGGRGLGAAADALHADPDTVVWALADVFDERLTAAEQLLTQQFGDRFQAPAERRFAGLDAYKKLLETDVDLVILATPPAFRPEMLAAAVKANKHLYVEKPVAVDIPGILSVLNTSRIAKSKQLVILDGFCWRYDAANIAAHEQLSAGALGKVLSFDAKYYTTPPKSPLALNSRPAGESDLSWALRNWTAWNWLSGGQFVEQICHSVDGMLWSFGEELPIAAKGTGGRAQRKDDGDVWDHYDIYFEYADGREAHISCRQWNGCHGEIADRTICEKGTLHTPYRPHIQSERRWRYRGEPTNMYAQTHIELMRHIREGNWKQTLEDAANKTLVAILGREAAHTGQRILLEDLKKNTTRLMPEKLGMDSKLPPAKIPVPGRY</sequence>
<dbReference type="InterPro" id="IPR019546">
    <property type="entry name" value="TAT_signal_bac_arc"/>
</dbReference>
<dbReference type="GO" id="GO:0000166">
    <property type="term" value="F:nucleotide binding"/>
    <property type="evidence" value="ECO:0007669"/>
    <property type="project" value="InterPro"/>
</dbReference>
<dbReference type="Proteomes" id="UP000176204">
    <property type="component" value="Chromosome I"/>
</dbReference>
<feature type="domain" description="GFO/IDH/MocA-like oxidoreductase" evidence="3">
    <location>
        <begin position="186"/>
        <end position="324"/>
    </location>
</feature>
<dbReference type="Pfam" id="PF01408">
    <property type="entry name" value="GFO_IDH_MocA"/>
    <property type="match status" value="1"/>
</dbReference>
<dbReference type="SUPFAM" id="SSF51735">
    <property type="entry name" value="NAD(P)-binding Rossmann-fold domains"/>
    <property type="match status" value="1"/>
</dbReference>
<feature type="domain" description="Gfo/Idh/MocA-like oxidoreductase N-terminal" evidence="2">
    <location>
        <begin position="41"/>
        <end position="159"/>
    </location>
</feature>
<dbReference type="PROSITE" id="PS51318">
    <property type="entry name" value="TAT"/>
    <property type="match status" value="1"/>
</dbReference>
<dbReference type="PANTHER" id="PTHR43818:SF5">
    <property type="entry name" value="OXIDOREDUCTASE FAMILY PROTEIN"/>
    <property type="match status" value="1"/>
</dbReference>
<feature type="signal peptide" evidence="1">
    <location>
        <begin position="1"/>
        <end position="31"/>
    </location>
</feature>
<dbReference type="Gene3D" id="3.30.360.10">
    <property type="entry name" value="Dihydrodipicolinate Reductase, domain 2"/>
    <property type="match status" value="1"/>
</dbReference>
<evidence type="ECO:0000313" key="5">
    <source>
        <dbReference type="Proteomes" id="UP000176204"/>
    </source>
</evidence>
<reference evidence="5" key="1">
    <citation type="submission" date="2016-09" db="EMBL/GenBank/DDBJ databases">
        <authorList>
            <person name="Koehorst J."/>
        </authorList>
    </citation>
    <scope>NUCLEOTIDE SEQUENCE [LARGE SCALE GENOMIC DNA]</scope>
</reference>
<keyword evidence="5" id="KW-1185">Reference proteome</keyword>
<dbReference type="InterPro" id="IPR055170">
    <property type="entry name" value="GFO_IDH_MocA-like_dom"/>
</dbReference>
<dbReference type="AlphaFoldDB" id="A0A1C7PEJ5"/>
<keyword evidence="1" id="KW-0732">Signal</keyword>
<organism evidence="4 5">
    <name type="scientific">Akkermansia glycaniphila</name>
    <dbReference type="NCBI Taxonomy" id="1679444"/>
    <lineage>
        <taxon>Bacteria</taxon>
        <taxon>Pseudomonadati</taxon>
        <taxon>Verrucomicrobiota</taxon>
        <taxon>Verrucomicrobiia</taxon>
        <taxon>Verrucomicrobiales</taxon>
        <taxon>Akkermansiaceae</taxon>
        <taxon>Akkermansia</taxon>
    </lineage>
</organism>
<dbReference type="RefSeq" id="WP_067773112.1">
    <property type="nucleotide sequence ID" value="NZ_LIGX01000009.1"/>
</dbReference>
<dbReference type="SUPFAM" id="SSF55347">
    <property type="entry name" value="Glyceraldehyde-3-phosphate dehydrogenase-like, C-terminal domain"/>
    <property type="match status" value="1"/>
</dbReference>
<dbReference type="OrthoDB" id="9801953at2"/>
<dbReference type="InterPro" id="IPR006311">
    <property type="entry name" value="TAT_signal"/>
</dbReference>
<dbReference type="InterPro" id="IPR036291">
    <property type="entry name" value="NAD(P)-bd_dom_sf"/>
</dbReference>
<evidence type="ECO:0000256" key="1">
    <source>
        <dbReference type="SAM" id="SignalP"/>
    </source>
</evidence>
<dbReference type="PANTHER" id="PTHR43818">
    <property type="entry name" value="BCDNA.GH03377"/>
    <property type="match status" value="1"/>
</dbReference>
<evidence type="ECO:0000259" key="3">
    <source>
        <dbReference type="Pfam" id="PF22725"/>
    </source>
</evidence>
<dbReference type="Pfam" id="PF22725">
    <property type="entry name" value="GFO_IDH_MocA_C3"/>
    <property type="match status" value="1"/>
</dbReference>
<dbReference type="KEGG" id="agl:PYTT_2044"/>
<feature type="chain" id="PRO_5014266566" evidence="1">
    <location>
        <begin position="32"/>
        <end position="425"/>
    </location>
</feature>
<dbReference type="EMBL" id="LT629973">
    <property type="protein sequence ID" value="SEH95519.1"/>
    <property type="molecule type" value="Genomic_DNA"/>
</dbReference>
<accession>A0A1C7PEJ5</accession>
<dbReference type="NCBIfam" id="TIGR01409">
    <property type="entry name" value="TAT_signal_seq"/>
    <property type="match status" value="1"/>
</dbReference>
<protein>
    <submittedName>
        <fullName evidence="4">Tat signal seq: tat (Twin-arginine translocation) pathway signal sequence</fullName>
    </submittedName>
</protein>